<reference evidence="1 2" key="1">
    <citation type="journal article" date="2020" name="Microorganisms">
        <title>Reliable Identification of Environmental Pseudomonas Isolates Using the rpoD Gene.</title>
        <authorList>
            <consortium name="The Broad Institute Genome Sequencing Platform"/>
            <person name="Girard L."/>
            <person name="Lood C."/>
            <person name="Rokni-Zadeh H."/>
            <person name="van Noort V."/>
            <person name="Lavigne R."/>
            <person name="De Mot R."/>
        </authorList>
    </citation>
    <scope>NUCLEOTIDE SEQUENCE [LARGE SCALE GENOMIC DNA]</scope>
    <source>
        <strain evidence="1 2">SWRI65</strain>
    </source>
</reference>
<proteinExistence type="predicted"/>
<protein>
    <submittedName>
        <fullName evidence="1">Uncharacterized protein</fullName>
    </submittedName>
</protein>
<dbReference type="AlphaFoldDB" id="A0A9E6NZN9"/>
<reference evidence="1 2" key="2">
    <citation type="journal article" date="2021" name="Microorganisms">
        <title>The Ever-Expanding Pseudomonas Genus: Description of 43 New Species and Partition of the Pseudomonas putida Group.</title>
        <authorList>
            <person name="Girard L."/>
            <person name="Lood C."/>
            <person name="Hofte M."/>
            <person name="Vandamme P."/>
            <person name="Rokni-Zadeh H."/>
            <person name="van Noort V."/>
            <person name="Lavigne R."/>
            <person name="De Mot R."/>
        </authorList>
    </citation>
    <scope>NUCLEOTIDE SEQUENCE [LARGE SCALE GENOMIC DNA]</scope>
    <source>
        <strain evidence="1 2">SWRI65</strain>
    </source>
</reference>
<name>A0A9E6NZN9_9PSED</name>
<dbReference type="RefSeq" id="WP_186552373.1">
    <property type="nucleotide sequence ID" value="NZ_CP077091.1"/>
</dbReference>
<dbReference type="EMBL" id="CP077091">
    <property type="protein sequence ID" value="QXI16843.1"/>
    <property type="molecule type" value="Genomic_DNA"/>
</dbReference>
<accession>A0A9E6NZN9</accession>
<organism evidence="1 2">
    <name type="scientific">Pseudomonas hamedanensis</name>
    <dbReference type="NCBI Taxonomy" id="2745504"/>
    <lineage>
        <taxon>Bacteria</taxon>
        <taxon>Pseudomonadati</taxon>
        <taxon>Pseudomonadota</taxon>
        <taxon>Gammaproteobacteria</taxon>
        <taxon>Pseudomonadales</taxon>
        <taxon>Pseudomonadaceae</taxon>
        <taxon>Pseudomonas</taxon>
    </lineage>
</organism>
<evidence type="ECO:0000313" key="2">
    <source>
        <dbReference type="Proteomes" id="UP000631521"/>
    </source>
</evidence>
<keyword evidence="2" id="KW-1185">Reference proteome</keyword>
<gene>
    <name evidence="1" type="ORF">HU739_023540</name>
</gene>
<sequence length="150" mass="16320">MTNPNASPAVWVGGTLNVAVKGIIGGTSVDLASFLTSRISASFNPLGGYSFTFEDNHGSSSERKLSISLRTLLDPSISGYLEYVVTERGAQPYDYEVTSRSSVAVTQLNPSLYRYSLDNFQLSGKARHGDETRELTGGGWFLVRELTYPL</sequence>
<evidence type="ECO:0000313" key="1">
    <source>
        <dbReference type="EMBL" id="QXI16843.1"/>
    </source>
</evidence>
<dbReference type="KEGG" id="phv:HU739_023540"/>
<dbReference type="Proteomes" id="UP000631521">
    <property type="component" value="Chromosome"/>
</dbReference>